<evidence type="ECO:0000256" key="5">
    <source>
        <dbReference type="ARBA" id="ARBA00022448"/>
    </source>
</evidence>
<gene>
    <name evidence="14" type="ORF">SAMN05216366_11054</name>
</gene>
<dbReference type="GO" id="GO:0042910">
    <property type="term" value="F:xenobiotic transmembrane transporter activity"/>
    <property type="evidence" value="ECO:0007669"/>
    <property type="project" value="InterPro"/>
</dbReference>
<sequence>MKQTFGYKAKARQFFVVLLPIFITQLSLMATGFFNTVMAGHISQQDLAGVAVGVNLFMPFFGSFLGIISGLTPTISQLYGADKAHKIGFIVKQGFYWALALGAGFVALGWLAVPHILPLLHLEPKVEYITSHYLMFLSIGIMPIFVSSVLRNFIDAHGYTRLTMCVTMCTVPTNITLNYIFMYGLCGMPAFGGVGAGLGSAITLTLNLLLNIVVVTTMKPFKEYHVFRNLPKIDLQEWKKQLSVGIPIGATMFCEQSIFGAVGLFMTAYGTAIVAAHQAAMNFTTIVYMIPLAVSMTLTILVGFEAGAKRLADAQQYIRLSRYLTFFTVGSIALLLTQFREEIAAFYTTSSEVQPILAGFLVYAVFMQFADSINAPLQGALRGFKDVHVTFMLAVLSFWLIGLPLGWVLARFTDLGPYGYWLGLIAGIIIGAICLEIRLRQVQEKAASTVKQ</sequence>
<feature type="transmembrane region" description="Helical" evidence="13">
    <location>
        <begin position="12"/>
        <end position="35"/>
    </location>
</feature>
<proteinExistence type="inferred from homology"/>
<dbReference type="InterPro" id="IPR050222">
    <property type="entry name" value="MATE_MdtK"/>
</dbReference>
<feature type="transmembrane region" description="Helical" evidence="13">
    <location>
        <begin position="162"/>
        <end position="184"/>
    </location>
</feature>
<evidence type="ECO:0000313" key="15">
    <source>
        <dbReference type="Proteomes" id="UP000182412"/>
    </source>
</evidence>
<evidence type="ECO:0000313" key="14">
    <source>
        <dbReference type="EMBL" id="SDP23463.1"/>
    </source>
</evidence>
<dbReference type="OrthoDB" id="9780160at2"/>
<dbReference type="AlphaFoldDB" id="A0A1H0R1Q3"/>
<feature type="transmembrane region" description="Helical" evidence="13">
    <location>
        <begin position="258"/>
        <end position="280"/>
    </location>
</feature>
<dbReference type="Pfam" id="PF01554">
    <property type="entry name" value="MatE"/>
    <property type="match status" value="2"/>
</dbReference>
<evidence type="ECO:0000256" key="11">
    <source>
        <dbReference type="ARBA" id="ARBA00023136"/>
    </source>
</evidence>
<dbReference type="NCBIfam" id="TIGR00797">
    <property type="entry name" value="matE"/>
    <property type="match status" value="1"/>
</dbReference>
<feature type="transmembrane region" description="Helical" evidence="13">
    <location>
        <begin position="418"/>
        <end position="435"/>
    </location>
</feature>
<keyword evidence="9 13" id="KW-1133">Transmembrane helix</keyword>
<keyword evidence="5" id="KW-0813">Transport</keyword>
<keyword evidence="7" id="KW-1003">Cell membrane</keyword>
<reference evidence="14 15" key="1">
    <citation type="submission" date="2016-10" db="EMBL/GenBank/DDBJ databases">
        <authorList>
            <person name="de Groot N.N."/>
        </authorList>
    </citation>
    <scope>NUCLEOTIDE SEQUENCE [LARGE SCALE GENOMIC DNA]</scope>
    <source>
        <strain evidence="14 15">S137</strain>
    </source>
</reference>
<feature type="transmembrane region" description="Helical" evidence="13">
    <location>
        <begin position="389"/>
        <end position="412"/>
    </location>
</feature>
<evidence type="ECO:0000256" key="2">
    <source>
        <dbReference type="ARBA" id="ARBA00004651"/>
    </source>
</evidence>
<evidence type="ECO:0000256" key="7">
    <source>
        <dbReference type="ARBA" id="ARBA00022475"/>
    </source>
</evidence>
<dbReference type="PIRSF" id="PIRSF006603">
    <property type="entry name" value="DinF"/>
    <property type="match status" value="1"/>
</dbReference>
<dbReference type="GO" id="GO:0005886">
    <property type="term" value="C:plasma membrane"/>
    <property type="evidence" value="ECO:0007669"/>
    <property type="project" value="UniProtKB-SubCell"/>
</dbReference>
<dbReference type="RefSeq" id="WP_074571996.1">
    <property type="nucleotide sequence ID" value="NZ_FNJQ01000010.1"/>
</dbReference>
<feature type="transmembrane region" description="Helical" evidence="13">
    <location>
        <begin position="286"/>
        <end position="308"/>
    </location>
</feature>
<comment type="subcellular location">
    <subcellularLocation>
        <location evidence="2">Cell membrane</location>
        <topology evidence="2">Multi-pass membrane protein</topology>
    </subcellularLocation>
</comment>
<name>A0A1H0R1Q3_SELRU</name>
<evidence type="ECO:0000256" key="9">
    <source>
        <dbReference type="ARBA" id="ARBA00022989"/>
    </source>
</evidence>
<dbReference type="EMBL" id="FNJQ01000010">
    <property type="protein sequence ID" value="SDP23463.1"/>
    <property type="molecule type" value="Genomic_DNA"/>
</dbReference>
<evidence type="ECO:0000256" key="10">
    <source>
        <dbReference type="ARBA" id="ARBA00023065"/>
    </source>
</evidence>
<dbReference type="CDD" id="cd13131">
    <property type="entry name" value="MATE_NorM_like"/>
    <property type="match status" value="1"/>
</dbReference>
<dbReference type="GO" id="GO:0015297">
    <property type="term" value="F:antiporter activity"/>
    <property type="evidence" value="ECO:0007669"/>
    <property type="project" value="UniProtKB-KW"/>
</dbReference>
<keyword evidence="11 13" id="KW-0472">Membrane</keyword>
<dbReference type="Proteomes" id="UP000182412">
    <property type="component" value="Unassembled WGS sequence"/>
</dbReference>
<accession>A0A1H0R1Q3</accession>
<feature type="transmembrane region" description="Helical" evidence="13">
    <location>
        <begin position="133"/>
        <end position="150"/>
    </location>
</feature>
<dbReference type="PANTHER" id="PTHR43298:SF2">
    <property type="entry name" value="FMN_FAD EXPORTER YEEO-RELATED"/>
    <property type="match status" value="1"/>
</dbReference>
<dbReference type="InterPro" id="IPR048279">
    <property type="entry name" value="MdtK-like"/>
</dbReference>
<evidence type="ECO:0000256" key="8">
    <source>
        <dbReference type="ARBA" id="ARBA00022692"/>
    </source>
</evidence>
<dbReference type="InterPro" id="IPR002528">
    <property type="entry name" value="MATE_fam"/>
</dbReference>
<feature type="transmembrane region" description="Helical" evidence="13">
    <location>
        <begin position="320"/>
        <end position="336"/>
    </location>
</feature>
<evidence type="ECO:0000256" key="12">
    <source>
        <dbReference type="ARBA" id="ARBA00031636"/>
    </source>
</evidence>
<evidence type="ECO:0000256" key="13">
    <source>
        <dbReference type="SAM" id="Phobius"/>
    </source>
</evidence>
<dbReference type="PANTHER" id="PTHR43298">
    <property type="entry name" value="MULTIDRUG RESISTANCE PROTEIN NORM-RELATED"/>
    <property type="match status" value="1"/>
</dbReference>
<evidence type="ECO:0000256" key="3">
    <source>
        <dbReference type="ARBA" id="ARBA00010199"/>
    </source>
</evidence>
<comment type="function">
    <text evidence="1">Multidrug efflux pump.</text>
</comment>
<protein>
    <recommendedName>
        <fullName evidence="4">Probable multidrug resistance protein NorM</fullName>
    </recommendedName>
    <alternativeName>
        <fullName evidence="12">Multidrug-efflux transporter</fullName>
    </alternativeName>
</protein>
<feature type="transmembrane region" description="Helical" evidence="13">
    <location>
        <begin position="190"/>
        <end position="214"/>
    </location>
</feature>
<keyword evidence="10" id="KW-0406">Ion transport</keyword>
<evidence type="ECO:0000256" key="1">
    <source>
        <dbReference type="ARBA" id="ARBA00003408"/>
    </source>
</evidence>
<evidence type="ECO:0000256" key="6">
    <source>
        <dbReference type="ARBA" id="ARBA00022449"/>
    </source>
</evidence>
<keyword evidence="6" id="KW-0050">Antiport</keyword>
<feature type="transmembrane region" description="Helical" evidence="13">
    <location>
        <begin position="47"/>
        <end position="73"/>
    </location>
</feature>
<dbReference type="GO" id="GO:0006811">
    <property type="term" value="P:monoatomic ion transport"/>
    <property type="evidence" value="ECO:0007669"/>
    <property type="project" value="UniProtKB-KW"/>
</dbReference>
<organism evidence="14 15">
    <name type="scientific">Selenomonas ruminantium</name>
    <dbReference type="NCBI Taxonomy" id="971"/>
    <lineage>
        <taxon>Bacteria</taxon>
        <taxon>Bacillati</taxon>
        <taxon>Bacillota</taxon>
        <taxon>Negativicutes</taxon>
        <taxon>Selenomonadales</taxon>
        <taxon>Selenomonadaceae</taxon>
        <taxon>Selenomonas</taxon>
    </lineage>
</organism>
<keyword evidence="8 13" id="KW-0812">Transmembrane</keyword>
<evidence type="ECO:0000256" key="4">
    <source>
        <dbReference type="ARBA" id="ARBA00020268"/>
    </source>
</evidence>
<feature type="transmembrane region" description="Helical" evidence="13">
    <location>
        <begin position="94"/>
        <end position="113"/>
    </location>
</feature>
<comment type="similarity">
    <text evidence="3">Belongs to the multi antimicrobial extrusion (MATE) (TC 2.A.66.1) family.</text>
</comment>